<dbReference type="Gene3D" id="3.40.50.720">
    <property type="entry name" value="NAD(P)-binding Rossmann-like Domain"/>
    <property type="match status" value="1"/>
</dbReference>
<organism evidence="4 5">
    <name type="scientific">Enterovibrio gelatinilyticus</name>
    <dbReference type="NCBI Taxonomy" id="2899819"/>
    <lineage>
        <taxon>Bacteria</taxon>
        <taxon>Pseudomonadati</taxon>
        <taxon>Pseudomonadota</taxon>
        <taxon>Gammaproteobacteria</taxon>
        <taxon>Vibrionales</taxon>
        <taxon>Vibrionaceae</taxon>
        <taxon>Enterovibrio</taxon>
    </lineage>
</organism>
<evidence type="ECO:0000256" key="1">
    <source>
        <dbReference type="ARBA" id="ARBA00023002"/>
    </source>
</evidence>
<keyword evidence="5" id="KW-1185">Reference proteome</keyword>
<dbReference type="PANTHER" id="PTHR43818">
    <property type="entry name" value="BCDNA.GH03377"/>
    <property type="match status" value="1"/>
</dbReference>
<feature type="domain" description="GFO/IDH/MocA-like oxidoreductase" evidence="3">
    <location>
        <begin position="130"/>
        <end position="264"/>
    </location>
</feature>
<evidence type="ECO:0000259" key="3">
    <source>
        <dbReference type="Pfam" id="PF22725"/>
    </source>
</evidence>
<dbReference type="Pfam" id="PF01408">
    <property type="entry name" value="GFO_IDH_MocA"/>
    <property type="match status" value="1"/>
</dbReference>
<evidence type="ECO:0000313" key="4">
    <source>
        <dbReference type="EMBL" id="MDD1796333.1"/>
    </source>
</evidence>
<feature type="domain" description="Gfo/Idh/MocA-like oxidoreductase N-terminal" evidence="2">
    <location>
        <begin position="4"/>
        <end position="118"/>
    </location>
</feature>
<dbReference type="InterPro" id="IPR050463">
    <property type="entry name" value="Gfo/Idh/MocA_oxidrdct_glycsds"/>
</dbReference>
<comment type="caution">
    <text evidence="4">The sequence shown here is derived from an EMBL/GenBank/DDBJ whole genome shotgun (WGS) entry which is preliminary data.</text>
</comment>
<reference evidence="4" key="1">
    <citation type="submission" date="2021-12" db="EMBL/GenBank/DDBJ databases">
        <title>Enterovibrio ZSDZ35 sp. nov. and Enterovibrio ZSDZ42 sp. nov., isolated from coastal seawater in Qingdao.</title>
        <authorList>
            <person name="Zhang P."/>
        </authorList>
    </citation>
    <scope>NUCLEOTIDE SEQUENCE</scope>
    <source>
        <strain evidence="4">ZSDZ42</strain>
    </source>
</reference>
<dbReference type="EMBL" id="JAJUBC010000052">
    <property type="protein sequence ID" value="MDD1796333.1"/>
    <property type="molecule type" value="Genomic_DNA"/>
</dbReference>
<keyword evidence="1" id="KW-0560">Oxidoreductase</keyword>
<gene>
    <name evidence="4" type="ORF">LRP50_24740</name>
</gene>
<accession>A0ABT5R7T7</accession>
<dbReference type="RefSeq" id="WP_274167064.1">
    <property type="nucleotide sequence ID" value="NZ_JAJUBC010000052.1"/>
</dbReference>
<dbReference type="Pfam" id="PF22725">
    <property type="entry name" value="GFO_IDH_MocA_C3"/>
    <property type="match status" value="1"/>
</dbReference>
<evidence type="ECO:0000313" key="5">
    <source>
        <dbReference type="Proteomes" id="UP001149400"/>
    </source>
</evidence>
<dbReference type="Gene3D" id="3.30.360.10">
    <property type="entry name" value="Dihydrodipicolinate Reductase, domain 2"/>
    <property type="match status" value="1"/>
</dbReference>
<name>A0ABT5R7T7_9GAMM</name>
<protein>
    <submittedName>
        <fullName evidence="4">Gfo/Idh/MocA family oxidoreductase</fullName>
    </submittedName>
</protein>
<dbReference type="InterPro" id="IPR055170">
    <property type="entry name" value="GFO_IDH_MocA-like_dom"/>
</dbReference>
<dbReference type="SUPFAM" id="SSF55347">
    <property type="entry name" value="Glyceraldehyde-3-phosphate dehydrogenase-like, C-terminal domain"/>
    <property type="match status" value="1"/>
</dbReference>
<dbReference type="SUPFAM" id="SSF51735">
    <property type="entry name" value="NAD(P)-binding Rossmann-fold domains"/>
    <property type="match status" value="1"/>
</dbReference>
<sequence length="382" mass="42046">MKKFRVGLIGCGVISDKYLATSQVFDMIDMVACASLDWEESSRKAAAYGIPKVCTPEEIIRDPDIDCVLNLTIPAVHAQITLAALEAGKHVYSEKPFVTDLEDGKHILALAKEKGLYVGNAPDTFLGGRIQTCRKLIDQGVIGKPTGVAAFVPTRGVERHHPNPDFYYQPGGGPLFDLGPYYLTAMIALLGPVQRVCGMAKKTLNERLIESQPRGGEKIPVDVDTHVNALLAFDNGVQGSLMTSFDVWDSQTPRLEIYGEQGTLCIADPDPTDGINIFGGQVLYKTRETARWVYRPRVPNLEHWQVAENTHNFNEDTRGIGLVDLAYAVKNQRPARASGEMAQHVCEIMFGILKSSKTGQFSEIESRCDIPAPLPVDFPWSE</sequence>
<dbReference type="PANTHER" id="PTHR43818:SF11">
    <property type="entry name" value="BCDNA.GH03377"/>
    <property type="match status" value="1"/>
</dbReference>
<dbReference type="InterPro" id="IPR036291">
    <property type="entry name" value="NAD(P)-bd_dom_sf"/>
</dbReference>
<proteinExistence type="predicted"/>
<dbReference type="Proteomes" id="UP001149400">
    <property type="component" value="Unassembled WGS sequence"/>
</dbReference>
<dbReference type="InterPro" id="IPR000683">
    <property type="entry name" value="Gfo/Idh/MocA-like_OxRdtase_N"/>
</dbReference>
<evidence type="ECO:0000259" key="2">
    <source>
        <dbReference type="Pfam" id="PF01408"/>
    </source>
</evidence>